<gene>
    <name evidence="1" type="ORF">AM593_00015</name>
</gene>
<keyword evidence="2" id="KW-1185">Reference proteome</keyword>
<organism evidence="1 2">
    <name type="scientific">Mytilus galloprovincialis</name>
    <name type="common">Mediterranean mussel</name>
    <dbReference type="NCBI Taxonomy" id="29158"/>
    <lineage>
        <taxon>Eukaryota</taxon>
        <taxon>Metazoa</taxon>
        <taxon>Spiralia</taxon>
        <taxon>Lophotrochozoa</taxon>
        <taxon>Mollusca</taxon>
        <taxon>Bivalvia</taxon>
        <taxon>Autobranchia</taxon>
        <taxon>Pteriomorphia</taxon>
        <taxon>Mytilida</taxon>
        <taxon>Mytiloidea</taxon>
        <taxon>Mytilidae</taxon>
        <taxon>Mytilinae</taxon>
        <taxon>Mytilus</taxon>
    </lineage>
</organism>
<sequence>MQVDSTHEHVVNGYLYVEINLENNTPNAEPINQPITIDNYTEIRDADLIRTAEENAQVETSPEQIVSSYSYIDINLEKEPQNSQRNDQGLAFDNYMEIRDEDLNQAQEVSLTQSYMSPNDITEIPPCFKPANAYSVVSDLRQIISVVRYSCPENENR</sequence>
<feature type="non-terminal residue" evidence="1">
    <location>
        <position position="157"/>
    </location>
</feature>
<dbReference type="Proteomes" id="UP000266721">
    <property type="component" value="Unassembled WGS sequence"/>
</dbReference>
<protein>
    <submittedName>
        <fullName evidence="1">Uncharacterized protein</fullName>
    </submittedName>
</protein>
<comment type="caution">
    <text evidence="1">The sequence shown here is derived from an EMBL/GenBank/DDBJ whole genome shotgun (WGS) entry which is preliminary data.</text>
</comment>
<proteinExistence type="predicted"/>
<name>A0A3L5TS21_MYTGA</name>
<evidence type="ECO:0000313" key="2">
    <source>
        <dbReference type="Proteomes" id="UP000266721"/>
    </source>
</evidence>
<accession>A0A3L5TS21</accession>
<dbReference type="AlphaFoldDB" id="A0A3L5TS21"/>
<feature type="non-terminal residue" evidence="1">
    <location>
        <position position="1"/>
    </location>
</feature>
<evidence type="ECO:0000313" key="1">
    <source>
        <dbReference type="EMBL" id="OPL32750.1"/>
    </source>
</evidence>
<reference evidence="1 2" key="1">
    <citation type="journal article" date="2016" name="PLoS ONE">
        <title>A First Insight into the Genome of the Filter-Feeder Mussel Mytilus galloprovincialis.</title>
        <authorList>
            <person name="Murgarella M."/>
            <person name="Puiu D."/>
            <person name="Novoa B."/>
            <person name="Figueras A."/>
            <person name="Posada D."/>
            <person name="Canchaya C."/>
        </authorList>
    </citation>
    <scope>NUCLEOTIDE SEQUENCE [LARGE SCALE GENOMIC DNA]</scope>
    <source>
        <tissue evidence="1">Muscle</tissue>
    </source>
</reference>
<dbReference type="EMBL" id="KV587076">
    <property type="protein sequence ID" value="OPL32750.1"/>
    <property type="molecule type" value="Genomic_DNA"/>
</dbReference>